<evidence type="ECO:0000259" key="1">
    <source>
        <dbReference type="Pfam" id="PF01370"/>
    </source>
</evidence>
<dbReference type="SUPFAM" id="SSF51735">
    <property type="entry name" value="NAD(P)-binding Rossmann-fold domains"/>
    <property type="match status" value="1"/>
</dbReference>
<dbReference type="AlphaFoldDB" id="A0A839Q320"/>
<dbReference type="GO" id="GO:0004029">
    <property type="term" value="F:aldehyde dehydrogenase (NAD+) activity"/>
    <property type="evidence" value="ECO:0007669"/>
    <property type="project" value="TreeGrafter"/>
</dbReference>
<dbReference type="InterPro" id="IPR051783">
    <property type="entry name" value="NAD(P)-dependent_oxidoreduct"/>
</dbReference>
<dbReference type="Gene3D" id="3.40.50.720">
    <property type="entry name" value="NAD(P)-binding Rossmann-like Domain"/>
    <property type="match status" value="1"/>
</dbReference>
<sequence>MRIVVTGASGNVGTALLRQLTDPDLGHDVAGVVRRPPRPVGVYRDVRWHELDLAAPDAAAQLRPILDGADAVVHLAWGFQPTRNTRYLTEVGVGGTRAVLEAAHAVSAGQLLHMSSVGTYAAGRYGERVDESWSTAGISTSPYSRDKSAAETLLDDYAREHGDAALPVTRMRPGFIVQRAAASGLMRYALPGYVPMLAVPLLPVLPIDRRLCIPLVHADDVASAFVSAIERRATGPFNLAAEPPLRRDDVAKVLKARQVHVPSGILGSLVDLSWRARLQPIDRGWLDMAFSVPLLDCSRATAELGWQPRWSSLEALADVIKGVAQQAHTESPPLRSRSLLEQLQRDITHGQLTTRHLP</sequence>
<name>A0A839Q320_MYCIR</name>
<evidence type="ECO:0000313" key="3">
    <source>
        <dbReference type="Proteomes" id="UP000550501"/>
    </source>
</evidence>
<dbReference type="PANTHER" id="PTHR48079">
    <property type="entry name" value="PROTEIN YEEZ"/>
    <property type="match status" value="1"/>
</dbReference>
<reference evidence="2 3" key="1">
    <citation type="submission" date="2020-08" db="EMBL/GenBank/DDBJ databases">
        <title>The Agave Microbiome: Exploring the role of microbial communities in plant adaptations to desert environments.</title>
        <authorList>
            <person name="Partida-Martinez L.P."/>
        </authorList>
    </citation>
    <scope>NUCLEOTIDE SEQUENCE [LARGE SCALE GENOMIC DNA]</scope>
    <source>
        <strain evidence="2 3">AT2.18</strain>
    </source>
</reference>
<feature type="domain" description="NAD-dependent epimerase/dehydratase" evidence="1">
    <location>
        <begin position="3"/>
        <end position="238"/>
    </location>
</feature>
<gene>
    <name evidence="2" type="ORF">FHR72_001757</name>
</gene>
<dbReference type="Proteomes" id="UP000550501">
    <property type="component" value="Unassembled WGS sequence"/>
</dbReference>
<dbReference type="InterPro" id="IPR036291">
    <property type="entry name" value="NAD(P)-bd_dom_sf"/>
</dbReference>
<dbReference type="GO" id="GO:0005737">
    <property type="term" value="C:cytoplasm"/>
    <property type="evidence" value="ECO:0007669"/>
    <property type="project" value="TreeGrafter"/>
</dbReference>
<dbReference type="EMBL" id="JACHVU010000003">
    <property type="protein sequence ID" value="MBB2990289.1"/>
    <property type="molecule type" value="Genomic_DNA"/>
</dbReference>
<comment type="caution">
    <text evidence="2">The sequence shown here is derived from an EMBL/GenBank/DDBJ whole genome shotgun (WGS) entry which is preliminary data.</text>
</comment>
<organism evidence="2 3">
    <name type="scientific">Mycolicibacterium iranicum</name>
    <name type="common">Mycobacterium iranicum</name>
    <dbReference type="NCBI Taxonomy" id="912594"/>
    <lineage>
        <taxon>Bacteria</taxon>
        <taxon>Bacillati</taxon>
        <taxon>Actinomycetota</taxon>
        <taxon>Actinomycetes</taxon>
        <taxon>Mycobacteriales</taxon>
        <taxon>Mycobacteriaceae</taxon>
        <taxon>Mycolicibacterium</taxon>
    </lineage>
</organism>
<dbReference type="PANTHER" id="PTHR48079:SF6">
    <property type="entry name" value="NAD(P)-BINDING DOMAIN-CONTAINING PROTEIN-RELATED"/>
    <property type="match status" value="1"/>
</dbReference>
<dbReference type="InterPro" id="IPR001509">
    <property type="entry name" value="Epimerase_deHydtase"/>
</dbReference>
<evidence type="ECO:0000313" key="2">
    <source>
        <dbReference type="EMBL" id="MBB2990289.1"/>
    </source>
</evidence>
<dbReference type="Pfam" id="PF01370">
    <property type="entry name" value="Epimerase"/>
    <property type="match status" value="1"/>
</dbReference>
<protein>
    <submittedName>
        <fullName evidence="2">Nucleoside-diphosphate-sugar epimerase</fullName>
    </submittedName>
</protein>
<proteinExistence type="predicted"/>
<keyword evidence="3" id="KW-1185">Reference proteome</keyword>
<accession>A0A839Q320</accession>